<reference evidence="3" key="1">
    <citation type="submission" date="2018-05" db="EMBL/GenBank/DDBJ databases">
        <authorList>
            <person name="Lanie J.A."/>
            <person name="Ng W.-L."/>
            <person name="Kazmierczak K.M."/>
            <person name="Andrzejewski T.M."/>
            <person name="Davidsen T.M."/>
            <person name="Wayne K.J."/>
            <person name="Tettelin H."/>
            <person name="Glass J.I."/>
            <person name="Rusch D."/>
            <person name="Podicherti R."/>
            <person name="Tsui H.-C.T."/>
            <person name="Winkler M.E."/>
        </authorList>
    </citation>
    <scope>NUCLEOTIDE SEQUENCE</scope>
</reference>
<gene>
    <name evidence="3" type="ORF">METZ01_LOCUS141946</name>
</gene>
<dbReference type="Pfam" id="PF00144">
    <property type="entry name" value="Beta-lactamase"/>
    <property type="match status" value="1"/>
</dbReference>
<accession>A0A381ZJR7</accession>
<dbReference type="SUPFAM" id="SSF56601">
    <property type="entry name" value="beta-lactamase/transpeptidase-like"/>
    <property type="match status" value="1"/>
</dbReference>
<name>A0A381ZJR7_9ZZZZ</name>
<dbReference type="InterPro" id="IPR050789">
    <property type="entry name" value="Diverse_Enzym_Activities"/>
</dbReference>
<proteinExistence type="predicted"/>
<dbReference type="InterPro" id="IPR001466">
    <property type="entry name" value="Beta-lactam-related"/>
</dbReference>
<dbReference type="Gene3D" id="3.40.710.10">
    <property type="entry name" value="DD-peptidase/beta-lactamase superfamily"/>
    <property type="match status" value="1"/>
</dbReference>
<sequence length="382" mass="43928">MLRNPRITLLFILLLPVKLLQAQNDIYFPPNGQWERRPPESLGIDAEKLEAAVKLAKTNTVVEPHDMNQFIENSFGREPLFSILGPTKKREQGSGLVIRKGYIVGEWGDIEREDMTFSVTKSYLSSMAGLAYDDGFISDVREKVKNTFPHESFNQTHNESITWEHFLHQNSDWSGTLWGKPDWADRPANFDPAIAINRDMHEPGTFYKYNDTRVNMLAYSLLNIWRESLDDILKERIMDPIGASDEWKWHGYRNSWVEIDGKRMQSPSGGGHWGGGFFISTLDHARYGYLFMNNGKWKGQQLISEDWIKLATTPSSTNPRYGYLWWLNTNQSISNAPTSAFYASGAGGNYIWVDQENELLIVMRWVPKMREVIAAFTDSLKK</sequence>
<dbReference type="InterPro" id="IPR012338">
    <property type="entry name" value="Beta-lactam/transpept-like"/>
</dbReference>
<dbReference type="AlphaFoldDB" id="A0A381ZJR7"/>
<dbReference type="GO" id="GO:0016787">
    <property type="term" value="F:hydrolase activity"/>
    <property type="evidence" value="ECO:0007669"/>
    <property type="project" value="UniProtKB-KW"/>
</dbReference>
<dbReference type="PANTHER" id="PTHR43283">
    <property type="entry name" value="BETA-LACTAMASE-RELATED"/>
    <property type="match status" value="1"/>
</dbReference>
<protein>
    <recommendedName>
        <fullName evidence="2">Beta-lactamase-related domain-containing protein</fullName>
    </recommendedName>
</protein>
<evidence type="ECO:0000259" key="2">
    <source>
        <dbReference type="Pfam" id="PF00144"/>
    </source>
</evidence>
<keyword evidence="1" id="KW-0378">Hydrolase</keyword>
<dbReference type="EMBL" id="UINC01021475">
    <property type="protein sequence ID" value="SVA89092.1"/>
    <property type="molecule type" value="Genomic_DNA"/>
</dbReference>
<organism evidence="3">
    <name type="scientific">marine metagenome</name>
    <dbReference type="NCBI Taxonomy" id="408172"/>
    <lineage>
        <taxon>unclassified sequences</taxon>
        <taxon>metagenomes</taxon>
        <taxon>ecological metagenomes</taxon>
    </lineage>
</organism>
<evidence type="ECO:0000256" key="1">
    <source>
        <dbReference type="ARBA" id="ARBA00022801"/>
    </source>
</evidence>
<dbReference type="PANTHER" id="PTHR43283:SF11">
    <property type="entry name" value="BETA-LACTAMASE-RELATED DOMAIN-CONTAINING PROTEIN"/>
    <property type="match status" value="1"/>
</dbReference>
<evidence type="ECO:0000313" key="3">
    <source>
        <dbReference type="EMBL" id="SVA89092.1"/>
    </source>
</evidence>
<feature type="domain" description="Beta-lactamase-related" evidence="2">
    <location>
        <begin position="117"/>
        <end position="363"/>
    </location>
</feature>